<keyword evidence="5 6" id="KW-0482">Metalloprotease</keyword>
<comment type="caution">
    <text evidence="10">The sequence shown here is derived from an EMBL/GenBank/DDBJ whole genome shotgun (WGS) entry which is preliminary data.</text>
</comment>
<comment type="similarity">
    <text evidence="6">Belongs to the peptidase M48 family.</text>
</comment>
<keyword evidence="11" id="KW-1185">Reference proteome</keyword>
<dbReference type="EMBL" id="BAABGR010000006">
    <property type="protein sequence ID" value="GAA4513314.1"/>
    <property type="molecule type" value="Genomic_DNA"/>
</dbReference>
<dbReference type="Gene3D" id="3.30.2010.10">
    <property type="entry name" value="Metalloproteases ('zincins'), catalytic domain"/>
    <property type="match status" value="1"/>
</dbReference>
<comment type="cofactor">
    <cofactor evidence="6">
        <name>Zn(2+)</name>
        <dbReference type="ChEBI" id="CHEBI:29105"/>
    </cofactor>
    <text evidence="6">Binds 1 zinc ion per subunit.</text>
</comment>
<evidence type="ECO:0000256" key="4">
    <source>
        <dbReference type="ARBA" id="ARBA00022833"/>
    </source>
</evidence>
<dbReference type="InterPro" id="IPR051156">
    <property type="entry name" value="Mito/Outer_Membr_Metalloprot"/>
</dbReference>
<evidence type="ECO:0000256" key="2">
    <source>
        <dbReference type="ARBA" id="ARBA00022723"/>
    </source>
</evidence>
<dbReference type="PANTHER" id="PTHR22726">
    <property type="entry name" value="METALLOENDOPEPTIDASE OMA1"/>
    <property type="match status" value="1"/>
</dbReference>
<keyword evidence="7" id="KW-1133">Transmembrane helix</keyword>
<evidence type="ECO:0000259" key="8">
    <source>
        <dbReference type="Pfam" id="PF01435"/>
    </source>
</evidence>
<keyword evidence="3 6" id="KW-0378">Hydrolase</keyword>
<sequence length="355" mass="40668">MSLKVEGTYFDGQSSAARFALVTMEEQSDMLVLQSIEHEQKWQIKDLEFERYGSVVELRNKRYSGAILKVDNDDFADRFYKYMKQHKRVDIHARLLQLGYKKLVAISVGLMALIVVAYFYLLPPLAERAVGLLPDSFDDTLGDMFTENFLEKNDIDHRRSEYLTLFARELNLQNNKPLKFAVVKSKEMNAFAAPNGQIVVYSALVDSLRSAEELAALLGHEASHVNQRHSVKMLSRNLAGYMVISLLISDVNGIMTVIADNVHQLNSLSYSRKFEEEADYLGLKILMDNGLDPQGMVRLFERLEAQEKFSIPQLLSTHPLTAERKKKMQDIIDSTPHHISSNTRLYSLFRKLKNR</sequence>
<evidence type="ECO:0000259" key="9">
    <source>
        <dbReference type="Pfam" id="PF23368"/>
    </source>
</evidence>
<gene>
    <name evidence="10" type="ORF">GCM10023173_08810</name>
</gene>
<keyword evidence="7" id="KW-0812">Transmembrane</keyword>
<organism evidence="10 11">
    <name type="scientific">Sphingobacterium thermophilum</name>
    <dbReference type="NCBI Taxonomy" id="768534"/>
    <lineage>
        <taxon>Bacteria</taxon>
        <taxon>Pseudomonadati</taxon>
        <taxon>Bacteroidota</taxon>
        <taxon>Sphingobacteriia</taxon>
        <taxon>Sphingobacteriales</taxon>
        <taxon>Sphingobacteriaceae</taxon>
        <taxon>Sphingobacterium</taxon>
    </lineage>
</organism>
<dbReference type="Proteomes" id="UP001500394">
    <property type="component" value="Unassembled WGS sequence"/>
</dbReference>
<evidence type="ECO:0000256" key="7">
    <source>
        <dbReference type="SAM" id="Phobius"/>
    </source>
</evidence>
<keyword evidence="4 6" id="KW-0862">Zinc</keyword>
<evidence type="ECO:0000256" key="1">
    <source>
        <dbReference type="ARBA" id="ARBA00022670"/>
    </source>
</evidence>
<evidence type="ECO:0000256" key="3">
    <source>
        <dbReference type="ARBA" id="ARBA00022801"/>
    </source>
</evidence>
<feature type="domain" description="DUF7092" evidence="9">
    <location>
        <begin position="5"/>
        <end position="55"/>
    </location>
</feature>
<protein>
    <submittedName>
        <fullName evidence="10">Uncharacterized protein</fullName>
    </submittedName>
</protein>
<keyword evidence="7" id="KW-0472">Membrane</keyword>
<keyword evidence="2" id="KW-0479">Metal-binding</keyword>
<dbReference type="PANTHER" id="PTHR22726:SF1">
    <property type="entry name" value="METALLOENDOPEPTIDASE OMA1, MITOCHONDRIAL"/>
    <property type="match status" value="1"/>
</dbReference>
<dbReference type="InterPro" id="IPR001915">
    <property type="entry name" value="Peptidase_M48"/>
</dbReference>
<proteinExistence type="inferred from homology"/>
<dbReference type="RefSeq" id="WP_345065252.1">
    <property type="nucleotide sequence ID" value="NZ_BAABGR010000006.1"/>
</dbReference>
<name>A0ABP8QYH3_9SPHI</name>
<feature type="transmembrane region" description="Helical" evidence="7">
    <location>
        <begin position="103"/>
        <end position="122"/>
    </location>
</feature>
<feature type="domain" description="Peptidase M48" evidence="8">
    <location>
        <begin position="166"/>
        <end position="330"/>
    </location>
</feature>
<dbReference type="CDD" id="cd07332">
    <property type="entry name" value="M48C_Oma1_like"/>
    <property type="match status" value="1"/>
</dbReference>
<dbReference type="InterPro" id="IPR055518">
    <property type="entry name" value="DUF7092"/>
</dbReference>
<evidence type="ECO:0000256" key="6">
    <source>
        <dbReference type="RuleBase" id="RU003983"/>
    </source>
</evidence>
<dbReference type="Pfam" id="PF23368">
    <property type="entry name" value="DUF7092"/>
    <property type="match status" value="1"/>
</dbReference>
<evidence type="ECO:0000256" key="5">
    <source>
        <dbReference type="ARBA" id="ARBA00023049"/>
    </source>
</evidence>
<reference evidence="11" key="1">
    <citation type="journal article" date="2019" name="Int. J. Syst. Evol. Microbiol.">
        <title>The Global Catalogue of Microorganisms (GCM) 10K type strain sequencing project: providing services to taxonomists for standard genome sequencing and annotation.</title>
        <authorList>
            <consortium name="The Broad Institute Genomics Platform"/>
            <consortium name="The Broad Institute Genome Sequencing Center for Infectious Disease"/>
            <person name="Wu L."/>
            <person name="Ma J."/>
        </authorList>
    </citation>
    <scope>NUCLEOTIDE SEQUENCE [LARGE SCALE GENOMIC DNA]</scope>
    <source>
        <strain evidence="11">JCM 17858</strain>
    </source>
</reference>
<evidence type="ECO:0000313" key="11">
    <source>
        <dbReference type="Proteomes" id="UP001500394"/>
    </source>
</evidence>
<accession>A0ABP8QYH3</accession>
<dbReference type="Pfam" id="PF01435">
    <property type="entry name" value="Peptidase_M48"/>
    <property type="match status" value="1"/>
</dbReference>
<keyword evidence="1 6" id="KW-0645">Protease</keyword>
<evidence type="ECO:0000313" key="10">
    <source>
        <dbReference type="EMBL" id="GAA4513314.1"/>
    </source>
</evidence>